<dbReference type="PROSITE" id="PS50931">
    <property type="entry name" value="HTH_LYSR"/>
    <property type="match status" value="1"/>
</dbReference>
<evidence type="ECO:0000256" key="2">
    <source>
        <dbReference type="ARBA" id="ARBA00023015"/>
    </source>
</evidence>
<dbReference type="EMBL" id="JANFXK010000008">
    <property type="protein sequence ID" value="MCQ4636825.1"/>
    <property type="molecule type" value="Genomic_DNA"/>
</dbReference>
<dbReference type="SUPFAM" id="SSF46785">
    <property type="entry name" value="Winged helix' DNA-binding domain"/>
    <property type="match status" value="1"/>
</dbReference>
<evidence type="ECO:0000256" key="1">
    <source>
        <dbReference type="ARBA" id="ARBA00009437"/>
    </source>
</evidence>
<dbReference type="SUPFAM" id="SSF53850">
    <property type="entry name" value="Periplasmic binding protein-like II"/>
    <property type="match status" value="1"/>
</dbReference>
<keyword evidence="2" id="KW-0805">Transcription regulation</keyword>
<dbReference type="Gene3D" id="3.40.190.290">
    <property type="match status" value="1"/>
</dbReference>
<keyword evidence="3" id="KW-0238">DNA-binding</keyword>
<reference evidence="6 7" key="1">
    <citation type="submission" date="2022-06" db="EMBL/GenBank/DDBJ databases">
        <title>Isolation of gut microbiota from human fecal samples.</title>
        <authorList>
            <person name="Pamer E.G."/>
            <person name="Barat B."/>
            <person name="Waligurski E."/>
            <person name="Medina S."/>
            <person name="Paddock L."/>
            <person name="Mostad J."/>
        </authorList>
    </citation>
    <scope>NUCLEOTIDE SEQUENCE [LARGE SCALE GENOMIC DNA]</scope>
    <source>
        <strain evidence="6 7">SL.3.17</strain>
    </source>
</reference>
<evidence type="ECO:0000259" key="5">
    <source>
        <dbReference type="PROSITE" id="PS50931"/>
    </source>
</evidence>
<dbReference type="CDD" id="cd05466">
    <property type="entry name" value="PBP2_LTTR_substrate"/>
    <property type="match status" value="1"/>
</dbReference>
<evidence type="ECO:0000256" key="4">
    <source>
        <dbReference type="ARBA" id="ARBA00023163"/>
    </source>
</evidence>
<dbReference type="InterPro" id="IPR036388">
    <property type="entry name" value="WH-like_DNA-bd_sf"/>
</dbReference>
<organism evidence="6 7">
    <name type="scientific">Anaerovorax odorimutans</name>
    <dbReference type="NCBI Taxonomy" id="109327"/>
    <lineage>
        <taxon>Bacteria</taxon>
        <taxon>Bacillati</taxon>
        <taxon>Bacillota</taxon>
        <taxon>Clostridia</taxon>
        <taxon>Peptostreptococcales</taxon>
        <taxon>Anaerovoracaceae</taxon>
        <taxon>Anaerovorax</taxon>
    </lineage>
</organism>
<evidence type="ECO:0000313" key="7">
    <source>
        <dbReference type="Proteomes" id="UP001524502"/>
    </source>
</evidence>
<feature type="domain" description="HTH lysR-type" evidence="5">
    <location>
        <begin position="2"/>
        <end position="59"/>
    </location>
</feature>
<dbReference type="Proteomes" id="UP001524502">
    <property type="component" value="Unassembled WGS sequence"/>
</dbReference>
<protein>
    <submittedName>
        <fullName evidence="6">LysR family transcriptional regulator</fullName>
    </submittedName>
</protein>
<name>A0ABT1RNS5_9FIRM</name>
<dbReference type="PRINTS" id="PR00039">
    <property type="entry name" value="HTHLYSR"/>
</dbReference>
<dbReference type="Gene3D" id="1.10.10.10">
    <property type="entry name" value="Winged helix-like DNA-binding domain superfamily/Winged helix DNA-binding domain"/>
    <property type="match status" value="1"/>
</dbReference>
<sequence>MMNINHLRYFEEVCRQGSITKASEACHISQPSITAAINGLESELGYKLFSRVSNRLRLTSEGEAFQQLTDQFLKEFATYYEKACDLAEGRKVILRLGVPAVMGTFFFKRIIPDFSEKHPNIELEIFEIATIDGIRMLANAELDLLLGIKNESCYTNCDSKEIFATELQLAVSKNHPLGKKKKITAEMLAELPLVIISKGSYHYKSILTTFSDIDLNIIMHSSQLSTIRYMIRDNDSATIIYKDIFADDPDIRCIPLERPMPAHVHVFWQKNTYLSSAMRSFISYITQLEF</sequence>
<evidence type="ECO:0000256" key="3">
    <source>
        <dbReference type="ARBA" id="ARBA00023125"/>
    </source>
</evidence>
<dbReference type="Pfam" id="PF03466">
    <property type="entry name" value="LysR_substrate"/>
    <property type="match status" value="1"/>
</dbReference>
<proteinExistence type="inferred from homology"/>
<comment type="similarity">
    <text evidence="1">Belongs to the LysR transcriptional regulatory family.</text>
</comment>
<keyword evidence="4" id="KW-0804">Transcription</keyword>
<dbReference type="PANTHER" id="PTHR30419">
    <property type="entry name" value="HTH-TYPE TRANSCRIPTIONAL REGULATOR YBHD"/>
    <property type="match status" value="1"/>
</dbReference>
<accession>A0ABT1RNS5</accession>
<dbReference type="InterPro" id="IPR036390">
    <property type="entry name" value="WH_DNA-bd_sf"/>
</dbReference>
<keyword evidence="7" id="KW-1185">Reference proteome</keyword>
<comment type="caution">
    <text evidence="6">The sequence shown here is derived from an EMBL/GenBank/DDBJ whole genome shotgun (WGS) entry which is preliminary data.</text>
</comment>
<dbReference type="PANTHER" id="PTHR30419:SF8">
    <property type="entry name" value="NITROGEN ASSIMILATION TRANSCRIPTIONAL ACTIVATOR-RELATED"/>
    <property type="match status" value="1"/>
</dbReference>
<gene>
    <name evidence="6" type="ORF">NE619_08780</name>
</gene>
<dbReference type="InterPro" id="IPR005119">
    <property type="entry name" value="LysR_subst-bd"/>
</dbReference>
<dbReference type="RefSeq" id="WP_256132018.1">
    <property type="nucleotide sequence ID" value="NZ_JANFXK010000008.1"/>
</dbReference>
<dbReference type="Pfam" id="PF00126">
    <property type="entry name" value="HTH_1"/>
    <property type="match status" value="1"/>
</dbReference>
<dbReference type="InterPro" id="IPR050950">
    <property type="entry name" value="HTH-type_LysR_regulators"/>
</dbReference>
<evidence type="ECO:0000313" key="6">
    <source>
        <dbReference type="EMBL" id="MCQ4636825.1"/>
    </source>
</evidence>
<dbReference type="InterPro" id="IPR000847">
    <property type="entry name" value="LysR_HTH_N"/>
</dbReference>